<dbReference type="PIRSF" id="PIRSF016516">
    <property type="entry name" value="Allantoicase"/>
    <property type="match status" value="1"/>
</dbReference>
<sequence>MGSGTRDRTLIRQYGEVAETFRTWSGAYANLADARLGACVVAASDEWYAPAARLLDAAPANYYFHDDEGMRWVDGWETVRRRQPGNEWCVIRLGRPGTIAGIGLDTSFFTGNFPPVVSVQACRCESDAVPEGVAWTPILRATEVKGDAQVVHPVDDAGIYTHVRLNLHPDGGMARLRVFGRIAVSAQTLPDRGDLAALELGGRVLACSDAHFGSVSAMLAPGPQVQWGKGWESRRRRVPGHDWAVIALATPGVLEEVVLDTKFYTGNHPASFSLQAADLRQHAPGGAADDALIVNQAMYWSELLAQQPLRGGAENRYRIDGDGERICTHVRLNIYPDGGVTRLRLIGRPVRGSD</sequence>
<dbReference type="PANTHER" id="PTHR12045">
    <property type="entry name" value="ALLANTOICASE"/>
    <property type="match status" value="1"/>
</dbReference>
<evidence type="ECO:0000256" key="1">
    <source>
        <dbReference type="ARBA" id="ARBA00009242"/>
    </source>
</evidence>
<dbReference type="EC" id="3.5.3.4" evidence="2"/>
<dbReference type="Proteomes" id="UP000318405">
    <property type="component" value="Unassembled WGS sequence"/>
</dbReference>
<feature type="domain" description="Allantoicase" evidence="3">
    <location>
        <begin position="201"/>
        <end position="349"/>
    </location>
</feature>
<dbReference type="InterPro" id="IPR015908">
    <property type="entry name" value="Allantoicase_dom"/>
</dbReference>
<feature type="domain" description="Allantoicase" evidence="3">
    <location>
        <begin position="37"/>
        <end position="182"/>
    </location>
</feature>
<evidence type="ECO:0000256" key="2">
    <source>
        <dbReference type="HAMAP-Rule" id="MF_00813"/>
    </source>
</evidence>
<dbReference type="RefSeq" id="WP_143948387.1">
    <property type="nucleotide sequence ID" value="NZ_BAABMB010000007.1"/>
</dbReference>
<keyword evidence="5" id="KW-1185">Reference proteome</keyword>
<dbReference type="GO" id="GO:0004037">
    <property type="term" value="F:allantoicase activity"/>
    <property type="evidence" value="ECO:0007669"/>
    <property type="project" value="UniProtKB-UniRule"/>
</dbReference>
<dbReference type="InterPro" id="IPR008979">
    <property type="entry name" value="Galactose-bd-like_sf"/>
</dbReference>
<evidence type="ECO:0000313" key="4">
    <source>
        <dbReference type="EMBL" id="TSH95075.1"/>
    </source>
</evidence>
<comment type="similarity">
    <text evidence="1 2">Belongs to the allantoicase family.</text>
</comment>
<dbReference type="OrthoDB" id="2078334at2"/>
<dbReference type="SUPFAM" id="SSF49785">
    <property type="entry name" value="Galactose-binding domain-like"/>
    <property type="match status" value="2"/>
</dbReference>
<dbReference type="UniPathway" id="UPA00395">
    <property type="reaction ID" value="UER00654"/>
</dbReference>
<dbReference type="GO" id="GO:0000256">
    <property type="term" value="P:allantoin catabolic process"/>
    <property type="evidence" value="ECO:0007669"/>
    <property type="project" value="UniProtKB-UniRule"/>
</dbReference>
<dbReference type="NCBIfam" id="TIGR02961">
    <property type="entry name" value="allantoicase"/>
    <property type="match status" value="1"/>
</dbReference>
<protein>
    <recommendedName>
        <fullName evidence="2">Probable allantoicase</fullName>
        <ecNumber evidence="2">3.5.3.4</ecNumber>
    </recommendedName>
    <alternativeName>
        <fullName evidence="2">Allantoate amidinohydrolase</fullName>
    </alternativeName>
</protein>
<name>A0A556ARN2_9BURK</name>
<dbReference type="EMBL" id="VLTJ01000022">
    <property type="protein sequence ID" value="TSH95075.1"/>
    <property type="molecule type" value="Genomic_DNA"/>
</dbReference>
<reference evidence="4 5" key="1">
    <citation type="submission" date="2019-07" db="EMBL/GenBank/DDBJ databases">
        <title>Qingshengfaniella alkalisoli gen. nov., sp. nov., isolated from saline soil.</title>
        <authorList>
            <person name="Xu L."/>
            <person name="Huang X.-X."/>
            <person name="Sun J.-Q."/>
        </authorList>
    </citation>
    <scope>NUCLEOTIDE SEQUENCE [LARGE SCALE GENOMIC DNA]</scope>
    <source>
        <strain evidence="4 5">DSM 27279</strain>
    </source>
</reference>
<dbReference type="InterPro" id="IPR005164">
    <property type="entry name" value="Allantoicase"/>
</dbReference>
<proteinExistence type="inferred from homology"/>
<keyword evidence="2" id="KW-0659">Purine metabolism</keyword>
<comment type="pathway">
    <text evidence="2">Nitrogen metabolism; (S)-allantoin degradation; (S)-ureidoglycolate from allantoate (aminidohydrolase route): step 1/1.</text>
</comment>
<keyword evidence="2 4" id="KW-0378">Hydrolase</keyword>
<dbReference type="Pfam" id="PF03561">
    <property type="entry name" value="Allantoicase"/>
    <property type="match status" value="2"/>
</dbReference>
<organism evidence="4 5">
    <name type="scientific">Verticiella sediminum</name>
    <dbReference type="NCBI Taxonomy" id="1247510"/>
    <lineage>
        <taxon>Bacteria</taxon>
        <taxon>Pseudomonadati</taxon>
        <taxon>Pseudomonadota</taxon>
        <taxon>Betaproteobacteria</taxon>
        <taxon>Burkholderiales</taxon>
        <taxon>Alcaligenaceae</taxon>
        <taxon>Verticiella</taxon>
    </lineage>
</organism>
<evidence type="ECO:0000259" key="3">
    <source>
        <dbReference type="Pfam" id="PF03561"/>
    </source>
</evidence>
<comment type="catalytic activity">
    <reaction evidence="2">
        <text>allantoate + H2O = (S)-ureidoglycolate + urea</text>
        <dbReference type="Rhea" id="RHEA:11016"/>
        <dbReference type="ChEBI" id="CHEBI:15377"/>
        <dbReference type="ChEBI" id="CHEBI:16199"/>
        <dbReference type="ChEBI" id="CHEBI:17536"/>
        <dbReference type="ChEBI" id="CHEBI:57296"/>
        <dbReference type="EC" id="3.5.3.4"/>
    </reaction>
</comment>
<dbReference type="Gene3D" id="2.60.120.260">
    <property type="entry name" value="Galactose-binding domain-like"/>
    <property type="match status" value="2"/>
</dbReference>
<dbReference type="PANTHER" id="PTHR12045:SF3">
    <property type="entry name" value="INACTIVE ALLANTOICASE-RELATED"/>
    <property type="match status" value="1"/>
</dbReference>
<comment type="caution">
    <text evidence="4">The sequence shown here is derived from an EMBL/GenBank/DDBJ whole genome shotgun (WGS) entry which is preliminary data.</text>
</comment>
<dbReference type="HAMAP" id="MF_00813">
    <property type="entry name" value="Allantoicase"/>
    <property type="match status" value="1"/>
</dbReference>
<dbReference type="GO" id="GO:0006144">
    <property type="term" value="P:purine nucleobase metabolic process"/>
    <property type="evidence" value="ECO:0007669"/>
    <property type="project" value="UniProtKB-KW"/>
</dbReference>
<accession>A0A556ARN2</accession>
<evidence type="ECO:0000313" key="5">
    <source>
        <dbReference type="Proteomes" id="UP000318405"/>
    </source>
</evidence>
<dbReference type="AlphaFoldDB" id="A0A556ARN2"/>
<gene>
    <name evidence="2 4" type="primary">alc</name>
    <name evidence="4" type="ORF">FOZ76_11460</name>
</gene>